<dbReference type="InterPro" id="IPR025895">
    <property type="entry name" value="LAM_C_dom"/>
</dbReference>
<dbReference type="GO" id="GO:0016853">
    <property type="term" value="F:isomerase activity"/>
    <property type="evidence" value="ECO:0007669"/>
    <property type="project" value="UniProtKB-KW"/>
</dbReference>
<comment type="cofactor">
    <cofactor evidence="1 12">
        <name>pyridoxal 5'-phosphate</name>
        <dbReference type="ChEBI" id="CHEBI:597326"/>
    </cofactor>
</comment>
<dbReference type="Gene3D" id="3.20.20.70">
    <property type="entry name" value="Aldolase class I"/>
    <property type="match status" value="1"/>
</dbReference>
<evidence type="ECO:0000256" key="5">
    <source>
        <dbReference type="ARBA" id="ARBA00022691"/>
    </source>
</evidence>
<evidence type="ECO:0000256" key="1">
    <source>
        <dbReference type="ARBA" id="ARBA00001933"/>
    </source>
</evidence>
<dbReference type="Proteomes" id="UP000298264">
    <property type="component" value="Unassembled WGS sequence"/>
</dbReference>
<evidence type="ECO:0000256" key="3">
    <source>
        <dbReference type="ARBA" id="ARBA00008703"/>
    </source>
</evidence>
<dbReference type="Pfam" id="PF12544">
    <property type="entry name" value="LAM_C"/>
    <property type="match status" value="1"/>
</dbReference>
<comment type="similarity">
    <text evidence="3">Belongs to the radical SAM superfamily. KamA family.</text>
</comment>
<evidence type="ECO:0000256" key="8">
    <source>
        <dbReference type="ARBA" id="ARBA00023004"/>
    </source>
</evidence>
<dbReference type="InterPro" id="IPR013785">
    <property type="entry name" value="Aldolase_TIM"/>
</dbReference>
<dbReference type="InterPro" id="IPR003739">
    <property type="entry name" value="Lys_aminomutase/Glu_NH3_mut"/>
</dbReference>
<dbReference type="NCBIfam" id="TIGR00238">
    <property type="entry name" value="KamA family radical SAM protein"/>
    <property type="match status" value="1"/>
</dbReference>
<evidence type="ECO:0000313" key="14">
    <source>
        <dbReference type="EMBL" id="TGN14626.1"/>
    </source>
</evidence>
<keyword evidence="15" id="KW-1185">Reference proteome</keyword>
<keyword evidence="5" id="KW-0949">S-adenosyl-L-methionine</keyword>
<dbReference type="EMBL" id="RQHV01000002">
    <property type="protein sequence ID" value="TGN14626.1"/>
    <property type="molecule type" value="Genomic_DNA"/>
</dbReference>
<evidence type="ECO:0000256" key="7">
    <source>
        <dbReference type="ARBA" id="ARBA00022898"/>
    </source>
</evidence>
<accession>A0A4R9LT01</accession>
<dbReference type="GO" id="GO:0051539">
    <property type="term" value="F:4 iron, 4 sulfur cluster binding"/>
    <property type="evidence" value="ECO:0007669"/>
    <property type="project" value="UniProtKB-KW"/>
</dbReference>
<evidence type="ECO:0000256" key="4">
    <source>
        <dbReference type="ARBA" id="ARBA00022485"/>
    </source>
</evidence>
<gene>
    <name evidence="14" type="ORF">EHS11_01145</name>
</gene>
<dbReference type="GO" id="GO:0046872">
    <property type="term" value="F:metal ion binding"/>
    <property type="evidence" value="ECO:0007669"/>
    <property type="project" value="UniProtKB-KW"/>
</dbReference>
<dbReference type="PANTHER" id="PTHR30538">
    <property type="entry name" value="LYSINE 2,3-AMINOMUTASE-RELATED"/>
    <property type="match status" value="1"/>
</dbReference>
<dbReference type="InterPro" id="IPR058240">
    <property type="entry name" value="rSAM_sf"/>
</dbReference>
<name>A0A4R9LT01_9LEPT</name>
<dbReference type="AlphaFoldDB" id="A0A4R9LT01"/>
<evidence type="ECO:0000256" key="9">
    <source>
        <dbReference type="ARBA" id="ARBA00023014"/>
    </source>
</evidence>
<evidence type="ECO:0000256" key="11">
    <source>
        <dbReference type="PIRSR" id="PIRSR004911-1"/>
    </source>
</evidence>
<feature type="domain" description="Radical SAM core" evidence="13">
    <location>
        <begin position="97"/>
        <end position="309"/>
    </location>
</feature>
<proteinExistence type="inferred from homology"/>
<evidence type="ECO:0000256" key="12">
    <source>
        <dbReference type="PIRSR" id="PIRSR603739-50"/>
    </source>
</evidence>
<keyword evidence="7 12" id="KW-0663">Pyridoxal phosphate</keyword>
<evidence type="ECO:0000256" key="2">
    <source>
        <dbReference type="ARBA" id="ARBA00001966"/>
    </source>
</evidence>
<protein>
    <submittedName>
        <fullName evidence="14">KamA family radical SAM protein</fullName>
    </submittedName>
</protein>
<dbReference type="SFLD" id="SFLDG01070">
    <property type="entry name" value="PLP-dependent"/>
    <property type="match status" value="1"/>
</dbReference>
<keyword evidence="10" id="KW-0413">Isomerase</keyword>
<comment type="caution">
    <text evidence="14">The sequence shown here is derived from an EMBL/GenBank/DDBJ whole genome shotgun (WGS) entry which is preliminary data.</text>
</comment>
<organism evidence="14 15">
    <name type="scientific">Leptospira ilyithenensis</name>
    <dbReference type="NCBI Taxonomy" id="2484901"/>
    <lineage>
        <taxon>Bacteria</taxon>
        <taxon>Pseudomonadati</taxon>
        <taxon>Spirochaetota</taxon>
        <taxon>Spirochaetia</taxon>
        <taxon>Leptospirales</taxon>
        <taxon>Leptospiraceae</taxon>
        <taxon>Leptospira</taxon>
    </lineage>
</organism>
<dbReference type="CDD" id="cd01335">
    <property type="entry name" value="Radical_SAM"/>
    <property type="match status" value="1"/>
</dbReference>
<keyword evidence="6 11" id="KW-0479">Metal-binding</keyword>
<keyword evidence="9 11" id="KW-0411">Iron-sulfur</keyword>
<dbReference type="PROSITE" id="PS51918">
    <property type="entry name" value="RADICAL_SAM"/>
    <property type="match status" value="1"/>
</dbReference>
<feature type="binding site" evidence="11">
    <location>
        <position position="115"/>
    </location>
    <ligand>
        <name>[4Fe-4S] cluster</name>
        <dbReference type="ChEBI" id="CHEBI:49883"/>
        <note>4Fe-4S-S-AdoMet</note>
    </ligand>
</feature>
<keyword evidence="4 11" id="KW-0004">4Fe-4S</keyword>
<dbReference type="Pfam" id="PF04055">
    <property type="entry name" value="Radical_SAM"/>
    <property type="match status" value="1"/>
</dbReference>
<dbReference type="PIRSF" id="PIRSF004911">
    <property type="entry name" value="DUF160"/>
    <property type="match status" value="1"/>
</dbReference>
<evidence type="ECO:0000256" key="6">
    <source>
        <dbReference type="ARBA" id="ARBA00022723"/>
    </source>
</evidence>
<dbReference type="OrthoDB" id="9768064at2"/>
<dbReference type="SFLD" id="SFLDS00029">
    <property type="entry name" value="Radical_SAM"/>
    <property type="match status" value="1"/>
</dbReference>
<evidence type="ECO:0000259" key="13">
    <source>
        <dbReference type="PROSITE" id="PS51918"/>
    </source>
</evidence>
<comment type="cofactor">
    <cofactor evidence="2">
        <name>[4Fe-4S] cluster</name>
        <dbReference type="ChEBI" id="CHEBI:49883"/>
    </cofactor>
</comment>
<feature type="binding site" evidence="11">
    <location>
        <position position="118"/>
    </location>
    <ligand>
        <name>[4Fe-4S] cluster</name>
        <dbReference type="ChEBI" id="CHEBI:49883"/>
        <note>4Fe-4S-S-AdoMet</note>
    </ligand>
</feature>
<dbReference type="InterPro" id="IPR007197">
    <property type="entry name" value="rSAM"/>
</dbReference>
<reference evidence="14" key="1">
    <citation type="journal article" date="2019" name="PLoS Negl. Trop. Dis.">
        <title>Revisiting the worldwide diversity of Leptospira species in the environment.</title>
        <authorList>
            <person name="Vincent A.T."/>
            <person name="Schiettekatte O."/>
            <person name="Bourhy P."/>
            <person name="Veyrier F.J."/>
            <person name="Picardeau M."/>
        </authorList>
    </citation>
    <scope>NUCLEOTIDE SEQUENCE [LARGE SCALE GENOMIC DNA]</scope>
    <source>
        <strain evidence="14">201400974</strain>
    </source>
</reference>
<evidence type="ECO:0000313" key="15">
    <source>
        <dbReference type="Proteomes" id="UP000298264"/>
    </source>
</evidence>
<evidence type="ECO:0000256" key="10">
    <source>
        <dbReference type="ARBA" id="ARBA00023235"/>
    </source>
</evidence>
<dbReference type="SUPFAM" id="SSF102114">
    <property type="entry name" value="Radical SAM enzymes"/>
    <property type="match status" value="1"/>
</dbReference>
<feature type="modified residue" description="N6-(pyridoxal phosphate)lysine" evidence="12">
    <location>
        <position position="324"/>
    </location>
</feature>
<keyword evidence="8" id="KW-0408">Iron</keyword>
<sequence>MSQEDWMWQMQNRITDLATLKNHITLSAEEESVFQAAQEQFSFSITPYYLSLLDPTNPTCPIRKQVLPRSSELVRAENEWEDPLAEQIHMPIKGVTHRYPDRAIWYISHICAVYCRFCTRKRKVSKPTETPNREEWREALEYFRNHTEIKEVILSGGDPLTLSDQHIDYLLGELSAIDHINHLRIHTRYPVTMPMRITDSLCGIFSKYFPLYIVTHFNHPKELTQEVKVAVTKLIQKGNVTLLNQSVLLKDVNDTVEILEELNYKLVRFGIKPYYLHQCDEVYGSSGFVVPIEDGIRLMYDIRGRMSGLTVPNYVKDLTGGGGKVLLGPNYLIEKKESSYLFKNFNGGEYEVTH</sequence>
<dbReference type="Gene3D" id="6.10.140.1170">
    <property type="match status" value="1"/>
</dbReference>
<dbReference type="RefSeq" id="WP_135762575.1">
    <property type="nucleotide sequence ID" value="NZ_RQHV01000002.1"/>
</dbReference>
<dbReference type="PANTHER" id="PTHR30538:SF1">
    <property type="entry name" value="L-LYSINE 2,3-AMINOMUTASE"/>
    <property type="match status" value="1"/>
</dbReference>
<feature type="binding site" evidence="11">
    <location>
        <position position="111"/>
    </location>
    <ligand>
        <name>[4Fe-4S] cluster</name>
        <dbReference type="ChEBI" id="CHEBI:49883"/>
        <note>4Fe-4S-S-AdoMet</note>
    </ligand>
</feature>